<feature type="transmembrane region" description="Helical" evidence="1">
    <location>
        <begin position="12"/>
        <end position="33"/>
    </location>
</feature>
<dbReference type="RefSeq" id="WP_379714615.1">
    <property type="nucleotide sequence ID" value="NZ_JBHTBS010000009.1"/>
</dbReference>
<keyword evidence="1" id="KW-1133">Transmembrane helix</keyword>
<reference evidence="3" key="1">
    <citation type="journal article" date="2019" name="Int. J. Syst. Evol. Microbiol.">
        <title>The Global Catalogue of Microorganisms (GCM) 10K type strain sequencing project: providing services to taxonomists for standard genome sequencing and annotation.</title>
        <authorList>
            <consortium name="The Broad Institute Genomics Platform"/>
            <consortium name="The Broad Institute Genome Sequencing Center for Infectious Disease"/>
            <person name="Wu L."/>
            <person name="Ma J."/>
        </authorList>
    </citation>
    <scope>NUCLEOTIDE SEQUENCE [LARGE SCALE GENOMIC DNA]</scope>
    <source>
        <strain evidence="3">CGMCC 4.1467</strain>
    </source>
</reference>
<dbReference type="Pfam" id="PF04367">
    <property type="entry name" value="DUF502"/>
    <property type="match status" value="1"/>
</dbReference>
<dbReference type="EMBL" id="JBHTBS010000009">
    <property type="protein sequence ID" value="MFC7338794.1"/>
    <property type="molecule type" value="Genomic_DNA"/>
</dbReference>
<protein>
    <submittedName>
        <fullName evidence="2">DUF502 domain-containing protein</fullName>
    </submittedName>
</protein>
<keyword evidence="1" id="KW-0472">Membrane</keyword>
<keyword evidence="3" id="KW-1185">Reference proteome</keyword>
<accession>A0ABW2LBT1</accession>
<organism evidence="2 3">
    <name type="scientific">Haloferula chungangensis</name>
    <dbReference type="NCBI Taxonomy" id="1048331"/>
    <lineage>
        <taxon>Bacteria</taxon>
        <taxon>Pseudomonadati</taxon>
        <taxon>Verrucomicrobiota</taxon>
        <taxon>Verrucomicrobiia</taxon>
        <taxon>Verrucomicrobiales</taxon>
        <taxon>Verrucomicrobiaceae</taxon>
        <taxon>Haloferula</taxon>
    </lineage>
</organism>
<feature type="transmembrane region" description="Helical" evidence="1">
    <location>
        <begin position="53"/>
        <end position="72"/>
    </location>
</feature>
<sequence length="202" mass="21603">MRSLHSLKSALITGLFVVLPAWLALLLFLKILVKLGVIVRPIAGHLPNEVNHPQIIAFIVFVFVCLIVGLLFNTAIGKAIGRSIEGAVLDRIPGYSSLRSIAAKTAGFEDEHNFQPALIVVEDGCLAPAFLIETHEDGLSTVFMPSVPTPMAGGIFIMPSARVYPVDVPLTTMMRCISKWGTGSSEILTALKASGVKLPLSS</sequence>
<evidence type="ECO:0000313" key="3">
    <source>
        <dbReference type="Proteomes" id="UP001596472"/>
    </source>
</evidence>
<evidence type="ECO:0000256" key="1">
    <source>
        <dbReference type="SAM" id="Phobius"/>
    </source>
</evidence>
<evidence type="ECO:0000313" key="2">
    <source>
        <dbReference type="EMBL" id="MFC7338794.1"/>
    </source>
</evidence>
<keyword evidence="1" id="KW-0812">Transmembrane</keyword>
<comment type="caution">
    <text evidence="2">The sequence shown here is derived from an EMBL/GenBank/DDBJ whole genome shotgun (WGS) entry which is preliminary data.</text>
</comment>
<dbReference type="InterPro" id="IPR007462">
    <property type="entry name" value="COV1-like"/>
</dbReference>
<dbReference type="Proteomes" id="UP001596472">
    <property type="component" value="Unassembled WGS sequence"/>
</dbReference>
<name>A0ABW2LBT1_9BACT</name>
<gene>
    <name evidence="2" type="ORF">ACFQY0_16480</name>
</gene>
<proteinExistence type="predicted"/>